<protein>
    <submittedName>
        <fullName evidence="1">Uncharacterized protein</fullName>
    </submittedName>
</protein>
<proteinExistence type="predicted"/>
<evidence type="ECO:0000313" key="1">
    <source>
        <dbReference type="EMBL" id="CAJ0591128.1"/>
    </source>
</evidence>
<dbReference type="Proteomes" id="UP001176961">
    <property type="component" value="Unassembled WGS sequence"/>
</dbReference>
<sequence length="154" mass="17709">MPLCYAVTDLYELGKEDCVPFGWIAEFGNTLIRLLKQRQKEDVTYDCKGADVAADLLKSGAPMPFFTRHSAGAFYYNESCGSPCELPEPIDLARNWTKNNEATVYTVGCAYKRKRYHHGGEYRVLIYCFLDFNKSLETYTEFKEEFEKMSASMQ</sequence>
<name>A0AA36GH65_CYLNA</name>
<dbReference type="AlphaFoldDB" id="A0AA36GH65"/>
<keyword evidence="2" id="KW-1185">Reference proteome</keyword>
<accession>A0AA36GH65</accession>
<dbReference type="EMBL" id="CATQJL010000001">
    <property type="protein sequence ID" value="CAJ0591128.1"/>
    <property type="molecule type" value="Genomic_DNA"/>
</dbReference>
<organism evidence="1 2">
    <name type="scientific">Cylicocyclus nassatus</name>
    <name type="common">Nematode worm</name>
    <dbReference type="NCBI Taxonomy" id="53992"/>
    <lineage>
        <taxon>Eukaryota</taxon>
        <taxon>Metazoa</taxon>
        <taxon>Ecdysozoa</taxon>
        <taxon>Nematoda</taxon>
        <taxon>Chromadorea</taxon>
        <taxon>Rhabditida</taxon>
        <taxon>Rhabditina</taxon>
        <taxon>Rhabditomorpha</taxon>
        <taxon>Strongyloidea</taxon>
        <taxon>Strongylidae</taxon>
        <taxon>Cylicocyclus</taxon>
    </lineage>
</organism>
<comment type="caution">
    <text evidence="1">The sequence shown here is derived from an EMBL/GenBank/DDBJ whole genome shotgun (WGS) entry which is preliminary data.</text>
</comment>
<evidence type="ECO:0000313" key="2">
    <source>
        <dbReference type="Proteomes" id="UP001176961"/>
    </source>
</evidence>
<gene>
    <name evidence="1" type="ORF">CYNAS_LOCUS3111</name>
</gene>
<reference evidence="1" key="1">
    <citation type="submission" date="2023-07" db="EMBL/GenBank/DDBJ databases">
        <authorList>
            <consortium name="CYATHOMIX"/>
        </authorList>
    </citation>
    <scope>NUCLEOTIDE SEQUENCE</scope>
    <source>
        <strain evidence="1">N/A</strain>
    </source>
</reference>